<gene>
    <name evidence="2" type="ORF">BKA67DRAFT_353662</name>
</gene>
<dbReference type="GeneID" id="70125275"/>
<dbReference type="EMBL" id="JAGPXC010000006">
    <property type="protein sequence ID" value="KAH6652382.1"/>
    <property type="molecule type" value="Genomic_DNA"/>
</dbReference>
<dbReference type="OrthoDB" id="3363286at2759"/>
<feature type="compositionally biased region" description="Basic and acidic residues" evidence="1">
    <location>
        <begin position="37"/>
        <end position="48"/>
    </location>
</feature>
<protein>
    <recommendedName>
        <fullName evidence="4">Esterase-like protein</fullName>
    </recommendedName>
</protein>
<dbReference type="AlphaFoldDB" id="A0A9P8ZWR8"/>
<accession>A0A9P8ZWR8</accession>
<name>A0A9P8ZWR8_9PEZI</name>
<dbReference type="RefSeq" id="XP_045956660.1">
    <property type="nucleotide sequence ID" value="XM_046096382.1"/>
</dbReference>
<comment type="caution">
    <text evidence="2">The sequence shown here is derived from an EMBL/GenBank/DDBJ whole genome shotgun (WGS) entry which is preliminary data.</text>
</comment>
<sequence>MRPCPALRGSSAICERQLCNVANQSRSYVSKASGTCHHRDAPSTENPDRLQGLRIDQHDKTVHTDVGTLPLSPVMDPAFWEARDRFKQKKSKPGKPENVFEREFRKNPFAQALATPVRYDSVTRLRMPHFFFQDFNIVSHPETDTPWWVPRSLALRESPISPTASGSEDQVTIENIGNESAAEATVGKQANFEKKAPAAHVFGPTAYVLARQELLRTFQEEPKKGKGARAALKDVGNSQFHRRLFGPSSSRFRTLAGRAVWREDMDVYVLEQMRQQIVQDLMYLSGLCETDGRYYIVKCYGWDDIKFKHKGAVLWFEGVGEEQVKPGPFATFDVQADGKTDTAVAVHNLPMLLGTELAQKVRTEAAALKDGSIFMLAGRRTTDLQLRLWKLQGYMYDFEGPT</sequence>
<dbReference type="Proteomes" id="UP000758603">
    <property type="component" value="Unassembled WGS sequence"/>
</dbReference>
<evidence type="ECO:0000256" key="1">
    <source>
        <dbReference type="SAM" id="MobiDB-lite"/>
    </source>
</evidence>
<evidence type="ECO:0008006" key="4">
    <source>
        <dbReference type="Google" id="ProtNLM"/>
    </source>
</evidence>
<keyword evidence="3" id="KW-1185">Reference proteome</keyword>
<evidence type="ECO:0000313" key="2">
    <source>
        <dbReference type="EMBL" id="KAH6652382.1"/>
    </source>
</evidence>
<feature type="region of interest" description="Disordered" evidence="1">
    <location>
        <begin position="31"/>
        <end position="50"/>
    </location>
</feature>
<proteinExistence type="predicted"/>
<evidence type="ECO:0000313" key="3">
    <source>
        <dbReference type="Proteomes" id="UP000758603"/>
    </source>
</evidence>
<reference evidence="2" key="1">
    <citation type="journal article" date="2021" name="Nat. Commun.">
        <title>Genetic determinants of endophytism in the Arabidopsis root mycobiome.</title>
        <authorList>
            <person name="Mesny F."/>
            <person name="Miyauchi S."/>
            <person name="Thiergart T."/>
            <person name="Pickel B."/>
            <person name="Atanasova L."/>
            <person name="Karlsson M."/>
            <person name="Huettel B."/>
            <person name="Barry K.W."/>
            <person name="Haridas S."/>
            <person name="Chen C."/>
            <person name="Bauer D."/>
            <person name="Andreopoulos W."/>
            <person name="Pangilinan J."/>
            <person name="LaButti K."/>
            <person name="Riley R."/>
            <person name="Lipzen A."/>
            <person name="Clum A."/>
            <person name="Drula E."/>
            <person name="Henrissat B."/>
            <person name="Kohler A."/>
            <person name="Grigoriev I.V."/>
            <person name="Martin F.M."/>
            <person name="Hacquard S."/>
        </authorList>
    </citation>
    <scope>NUCLEOTIDE SEQUENCE</scope>
    <source>
        <strain evidence="2">MPI-SDFR-AT-0073</strain>
    </source>
</reference>
<organism evidence="2 3">
    <name type="scientific">Truncatella angustata</name>
    <dbReference type="NCBI Taxonomy" id="152316"/>
    <lineage>
        <taxon>Eukaryota</taxon>
        <taxon>Fungi</taxon>
        <taxon>Dikarya</taxon>
        <taxon>Ascomycota</taxon>
        <taxon>Pezizomycotina</taxon>
        <taxon>Sordariomycetes</taxon>
        <taxon>Xylariomycetidae</taxon>
        <taxon>Amphisphaeriales</taxon>
        <taxon>Sporocadaceae</taxon>
        <taxon>Truncatella</taxon>
    </lineage>
</organism>